<dbReference type="PANTHER" id="PTHR35789">
    <property type="entry name" value="SPORE GERMINATION PROTEIN B3"/>
    <property type="match status" value="1"/>
</dbReference>
<dbReference type="RefSeq" id="WP_035377907.1">
    <property type="nucleotide sequence ID" value="NZ_AZQP01000005.1"/>
</dbReference>
<reference evidence="10 11" key="1">
    <citation type="journal article" date="2014" name="Genome Announc.">
        <title>Draft Genome Sequence of Fervidicella metallireducens Strain AeBT, an Iron-Reducing Thermoanaerobe from the Great Artesian Basin.</title>
        <authorList>
            <person name="Patel B.K."/>
        </authorList>
    </citation>
    <scope>NUCLEOTIDE SEQUENCE [LARGE SCALE GENOMIC DNA]</scope>
    <source>
        <strain evidence="10 11">AeB</strain>
    </source>
</reference>
<dbReference type="Gene3D" id="3.30.300.210">
    <property type="entry name" value="Nutrient germinant receptor protein C, domain 3"/>
    <property type="match status" value="1"/>
</dbReference>
<sequence length="363" mass="41770">MRFLKLIIIIILVSFQTGCYNKTPIERTSVLSGVGHDIVGEKKLSTTYEYLVFSNQNKITKAVITTTGETMFDVFNDSLLETKKTLLPGTLRLLIISEDRAKIGIQDIIDVFLRDQNNNLNTTVVICKGKAEEILKLQSVESTTMAKEIEDLIKSSYESNFTQRDTDIKDLFNMRYQAGRTIMLPYVEKYKDTVRLCSIAVFKEDKMIFKIPREDLKFVNMLRNNNSSGYLTFNSGGLLNSLSLSCVSKRKVTFEMQGDKLIYNIKLNLKTLVKEDTLKNFQKLDRNNIENLRKTVSSEEKTKLEEIIAKYQNNLDVDVFDIQKYALAKLGKDKEEFVKENFRNSKINIDVDIKIDSTGRLYK</sequence>
<evidence type="ECO:0000256" key="3">
    <source>
        <dbReference type="ARBA" id="ARBA00022544"/>
    </source>
</evidence>
<organism evidence="10 11">
    <name type="scientific">Fervidicella metallireducens AeB</name>
    <dbReference type="NCBI Taxonomy" id="1403537"/>
    <lineage>
        <taxon>Bacteria</taxon>
        <taxon>Bacillati</taxon>
        <taxon>Bacillota</taxon>
        <taxon>Clostridia</taxon>
        <taxon>Eubacteriales</taxon>
        <taxon>Clostridiaceae</taxon>
        <taxon>Fervidicella</taxon>
    </lineage>
</organism>
<evidence type="ECO:0000313" key="10">
    <source>
        <dbReference type="EMBL" id="EYE89409.1"/>
    </source>
</evidence>
<name>A0A017RYB8_9CLOT</name>
<keyword evidence="11" id="KW-1185">Reference proteome</keyword>
<comment type="caution">
    <text evidence="10">The sequence shown here is derived from an EMBL/GenBank/DDBJ whole genome shotgun (WGS) entry which is preliminary data.</text>
</comment>
<keyword evidence="4" id="KW-0732">Signal</keyword>
<keyword evidence="3" id="KW-0309">Germination</keyword>
<dbReference type="AlphaFoldDB" id="A0A017RYB8"/>
<evidence type="ECO:0000256" key="2">
    <source>
        <dbReference type="ARBA" id="ARBA00007886"/>
    </source>
</evidence>
<dbReference type="Pfam" id="PF05504">
    <property type="entry name" value="Spore_GerAC"/>
    <property type="match status" value="1"/>
</dbReference>
<evidence type="ECO:0000256" key="4">
    <source>
        <dbReference type="ARBA" id="ARBA00022729"/>
    </source>
</evidence>
<evidence type="ECO:0008006" key="12">
    <source>
        <dbReference type="Google" id="ProtNLM"/>
    </source>
</evidence>
<keyword evidence="5" id="KW-0472">Membrane</keyword>
<dbReference type="GO" id="GO:0009847">
    <property type="term" value="P:spore germination"/>
    <property type="evidence" value="ECO:0007669"/>
    <property type="project" value="InterPro"/>
</dbReference>
<dbReference type="InterPro" id="IPR057336">
    <property type="entry name" value="GerAC_N"/>
</dbReference>
<evidence type="ECO:0000256" key="6">
    <source>
        <dbReference type="ARBA" id="ARBA00023139"/>
    </source>
</evidence>
<evidence type="ECO:0000259" key="8">
    <source>
        <dbReference type="Pfam" id="PF05504"/>
    </source>
</evidence>
<dbReference type="EMBL" id="AZQP01000005">
    <property type="protein sequence ID" value="EYE89409.1"/>
    <property type="molecule type" value="Genomic_DNA"/>
</dbReference>
<feature type="domain" description="Spore germination GerAC-like C-terminal" evidence="8">
    <location>
        <begin position="199"/>
        <end position="359"/>
    </location>
</feature>
<accession>A0A017RYB8</accession>
<comment type="similarity">
    <text evidence="2">Belongs to the GerABKC lipoprotein family.</text>
</comment>
<evidence type="ECO:0000256" key="7">
    <source>
        <dbReference type="ARBA" id="ARBA00023288"/>
    </source>
</evidence>
<evidence type="ECO:0000256" key="5">
    <source>
        <dbReference type="ARBA" id="ARBA00023136"/>
    </source>
</evidence>
<proteinExistence type="inferred from homology"/>
<dbReference type="NCBIfam" id="TIGR02887">
    <property type="entry name" value="spore_ger_x_C"/>
    <property type="match status" value="1"/>
</dbReference>
<dbReference type="PANTHER" id="PTHR35789:SF1">
    <property type="entry name" value="SPORE GERMINATION PROTEIN B3"/>
    <property type="match status" value="1"/>
</dbReference>
<dbReference type="Proteomes" id="UP000019681">
    <property type="component" value="Unassembled WGS sequence"/>
</dbReference>
<dbReference type="GO" id="GO:0016020">
    <property type="term" value="C:membrane"/>
    <property type="evidence" value="ECO:0007669"/>
    <property type="project" value="UniProtKB-SubCell"/>
</dbReference>
<evidence type="ECO:0000313" key="11">
    <source>
        <dbReference type="Proteomes" id="UP000019681"/>
    </source>
</evidence>
<feature type="domain" description="Spore germination protein N-terminal" evidence="9">
    <location>
        <begin position="22"/>
        <end position="188"/>
    </location>
</feature>
<comment type="subcellular location">
    <subcellularLocation>
        <location evidence="1">Membrane</location>
        <topology evidence="1">Lipid-anchor</topology>
    </subcellularLocation>
</comment>
<dbReference type="InterPro" id="IPR046953">
    <property type="entry name" value="Spore_GerAC-like_C"/>
</dbReference>
<keyword evidence="7" id="KW-0449">Lipoprotein</keyword>
<dbReference type="InterPro" id="IPR008844">
    <property type="entry name" value="Spore_GerAC-like"/>
</dbReference>
<protein>
    <recommendedName>
        <fullName evidence="12">Spore germination protein</fullName>
    </recommendedName>
</protein>
<dbReference type="STRING" id="1403537.Q428_02685"/>
<dbReference type="Pfam" id="PF25198">
    <property type="entry name" value="Spore_GerAC_N"/>
    <property type="match status" value="1"/>
</dbReference>
<dbReference type="InterPro" id="IPR038501">
    <property type="entry name" value="Spore_GerAC_C_sf"/>
</dbReference>
<dbReference type="OrthoDB" id="1949745at2"/>
<gene>
    <name evidence="10" type="ORF">Q428_02685</name>
</gene>
<keyword evidence="6" id="KW-0564">Palmitate</keyword>
<evidence type="ECO:0000259" key="9">
    <source>
        <dbReference type="Pfam" id="PF25198"/>
    </source>
</evidence>
<evidence type="ECO:0000256" key="1">
    <source>
        <dbReference type="ARBA" id="ARBA00004635"/>
    </source>
</evidence>